<dbReference type="AlphaFoldDB" id="A0AAP9GIY6"/>
<name>A0AAP9GIY6_9VIBR</name>
<gene>
    <name evidence="1" type="ORF">APZ19_28990</name>
</gene>
<reference evidence="1 2" key="1">
    <citation type="journal article" date="2015" name="Genome Announc.">
        <title>Draft Genome Sequence of Vibrio owensii Strain SH-14, Which Causes Shrimp Acute Hepatopancreatic Necrosis Disease.</title>
        <authorList>
            <person name="Liu L."/>
            <person name="Xiao J."/>
            <person name="Xia X."/>
            <person name="Pan Y."/>
            <person name="Yan S."/>
            <person name="Wang Y."/>
        </authorList>
    </citation>
    <scope>NUCLEOTIDE SEQUENCE [LARGE SCALE GENOMIC DNA]</scope>
    <source>
        <strain evidence="1 2">SH14</strain>
    </source>
</reference>
<sequence>MSDDKKIEFSQSDVLNALLHQRGFEGNREQHYATQESVDNVKERLTRFEAHTEKQLDSIRDAIRAQSRKFDRLQWLIVSLSVTLFFKEQILSLFM</sequence>
<geneLocation type="plasmid" evidence="2">
    <name>pvhvo-r</name>
</geneLocation>
<evidence type="ECO:0000313" key="2">
    <source>
        <dbReference type="Proteomes" id="UP000390336"/>
    </source>
</evidence>
<proteinExistence type="predicted"/>
<protein>
    <submittedName>
        <fullName evidence="1">Uncharacterized protein</fullName>
    </submittedName>
</protein>
<dbReference type="EMBL" id="CP045862">
    <property type="protein sequence ID" value="QGH51178.1"/>
    <property type="molecule type" value="Genomic_DNA"/>
</dbReference>
<keyword evidence="1" id="KW-0614">Plasmid</keyword>
<evidence type="ECO:0000313" key="1">
    <source>
        <dbReference type="EMBL" id="QGH51178.1"/>
    </source>
</evidence>
<organism evidence="1 2">
    <name type="scientific">Vibrio owensii</name>
    <dbReference type="NCBI Taxonomy" id="696485"/>
    <lineage>
        <taxon>Bacteria</taxon>
        <taxon>Pseudomonadati</taxon>
        <taxon>Pseudomonadota</taxon>
        <taxon>Gammaproteobacteria</taxon>
        <taxon>Vibrionales</taxon>
        <taxon>Vibrionaceae</taxon>
        <taxon>Vibrio</taxon>
    </lineage>
</organism>
<accession>A0AAP9GIY6</accession>
<dbReference type="Proteomes" id="UP000390336">
    <property type="component" value="Plasmid pVHvo-R"/>
</dbReference>
<dbReference type="RefSeq" id="WP_023625127.1">
    <property type="nucleotide sequence ID" value="NZ_CP045862.1"/>
</dbReference>